<keyword evidence="1" id="KW-0472">Membrane</keyword>
<name>A0A923HRR9_9BURK</name>
<protein>
    <submittedName>
        <fullName evidence="2">Prepilin-type N-terminal cleavage/methylation domain-containing protein</fullName>
    </submittedName>
</protein>
<comment type="caution">
    <text evidence="2">The sequence shown here is derived from an EMBL/GenBank/DDBJ whole genome shotgun (WGS) entry which is preliminary data.</text>
</comment>
<accession>A0A923HRR9</accession>
<dbReference type="EMBL" id="JACOFZ010000004">
    <property type="protein sequence ID" value="MBC3882110.1"/>
    <property type="molecule type" value="Genomic_DNA"/>
</dbReference>
<evidence type="ECO:0000313" key="2">
    <source>
        <dbReference type="EMBL" id="MBC3882110.1"/>
    </source>
</evidence>
<keyword evidence="1" id="KW-1133">Transmembrane helix</keyword>
<dbReference type="Pfam" id="PF07963">
    <property type="entry name" value="N_methyl"/>
    <property type="match status" value="1"/>
</dbReference>
<gene>
    <name evidence="2" type="ORF">H8K36_12030</name>
</gene>
<dbReference type="NCBIfam" id="TIGR02532">
    <property type="entry name" value="IV_pilin_GFxxxE"/>
    <property type="match status" value="1"/>
</dbReference>
<feature type="transmembrane region" description="Helical" evidence="1">
    <location>
        <begin position="12"/>
        <end position="36"/>
    </location>
</feature>
<reference evidence="2" key="1">
    <citation type="submission" date="2020-08" db="EMBL/GenBank/DDBJ databases">
        <title>Novel species isolated from subtropical streams in China.</title>
        <authorList>
            <person name="Lu H."/>
        </authorList>
    </citation>
    <scope>NUCLEOTIDE SEQUENCE</scope>
    <source>
        <strain evidence="2">LX22W</strain>
    </source>
</reference>
<evidence type="ECO:0000313" key="3">
    <source>
        <dbReference type="Proteomes" id="UP000627446"/>
    </source>
</evidence>
<evidence type="ECO:0000256" key="1">
    <source>
        <dbReference type="SAM" id="Phobius"/>
    </source>
</evidence>
<dbReference type="PROSITE" id="PS00409">
    <property type="entry name" value="PROKAR_NTER_METHYL"/>
    <property type="match status" value="1"/>
</dbReference>
<proteinExistence type="predicted"/>
<dbReference type="AlphaFoldDB" id="A0A923HRR9"/>
<dbReference type="InterPro" id="IPR012902">
    <property type="entry name" value="N_methyl_site"/>
</dbReference>
<dbReference type="RefSeq" id="WP_186916725.1">
    <property type="nucleotide sequence ID" value="NZ_JACOFZ010000004.1"/>
</dbReference>
<organism evidence="2 3">
    <name type="scientific">Undibacterium nitidum</name>
    <dbReference type="NCBI Taxonomy" id="2762298"/>
    <lineage>
        <taxon>Bacteria</taxon>
        <taxon>Pseudomonadati</taxon>
        <taxon>Pseudomonadota</taxon>
        <taxon>Betaproteobacteria</taxon>
        <taxon>Burkholderiales</taxon>
        <taxon>Oxalobacteraceae</taxon>
        <taxon>Undibacterium</taxon>
    </lineage>
</organism>
<keyword evidence="1" id="KW-0812">Transmembrane</keyword>
<keyword evidence="3" id="KW-1185">Reference proteome</keyword>
<dbReference type="Proteomes" id="UP000627446">
    <property type="component" value="Unassembled WGS sequence"/>
</dbReference>
<sequence length="189" mass="20017">MFGNPLGSRLRGFTLVEVLIFIVIVGIAMAGILSIMNLTSVASTDPMRDKQALAIAESLLEEIESQAFTYCDPDDANASIATSPAGCAGAAQGLGPTAGETRYAEPRFDNVGDYHNMAPPVPAPIPTKPNAVADVQGQVVNQLQDYVAEVKETSGLGGDEIRIDVTVRSGETVVTLTGYRYRYAPRTVP</sequence>